<dbReference type="RefSeq" id="XP_022461876.1">
    <property type="nucleotide sequence ID" value="XM_022603585.1"/>
</dbReference>
<dbReference type="AlphaFoldDB" id="W6MT30"/>
<feature type="compositionally biased region" description="Basic and acidic residues" evidence="1">
    <location>
        <begin position="7"/>
        <end position="23"/>
    </location>
</feature>
<organism evidence="2 3">
    <name type="scientific">Kuraishia capsulata CBS 1993</name>
    <dbReference type="NCBI Taxonomy" id="1382522"/>
    <lineage>
        <taxon>Eukaryota</taxon>
        <taxon>Fungi</taxon>
        <taxon>Dikarya</taxon>
        <taxon>Ascomycota</taxon>
        <taxon>Saccharomycotina</taxon>
        <taxon>Pichiomycetes</taxon>
        <taxon>Pichiales</taxon>
        <taxon>Pichiaceae</taxon>
        <taxon>Kuraishia</taxon>
    </lineage>
</organism>
<accession>W6MT30</accession>
<evidence type="ECO:0000313" key="3">
    <source>
        <dbReference type="Proteomes" id="UP000019384"/>
    </source>
</evidence>
<name>W6MT30_9ASCO</name>
<evidence type="ECO:0000313" key="2">
    <source>
        <dbReference type="EMBL" id="CDK29894.1"/>
    </source>
</evidence>
<dbReference type="InterPro" id="IPR021475">
    <property type="entry name" value="Pants/Emi1-like"/>
</dbReference>
<dbReference type="GeneID" id="34523264"/>
<dbReference type="PANTHER" id="PTHR28052">
    <property type="entry name" value="UPF0545 PROTEIN C22ORF39"/>
    <property type="match status" value="1"/>
</dbReference>
<dbReference type="PANTHER" id="PTHR28052:SF1">
    <property type="entry name" value="UPF0545 PROTEIN C22ORF39"/>
    <property type="match status" value="1"/>
</dbReference>
<dbReference type="Pfam" id="PF11326">
    <property type="entry name" value="PANTS-like"/>
    <property type="match status" value="1"/>
</dbReference>
<gene>
    <name evidence="2" type="ORF">KUCA_T00005888001</name>
</gene>
<evidence type="ECO:0000256" key="1">
    <source>
        <dbReference type="SAM" id="MobiDB-lite"/>
    </source>
</evidence>
<dbReference type="HOGENOM" id="CLU_114639_1_0_1"/>
<protein>
    <submittedName>
        <fullName evidence="2">Uncharacterized protein</fullName>
    </submittedName>
</protein>
<dbReference type="Proteomes" id="UP000019384">
    <property type="component" value="Unassembled WGS sequence"/>
</dbReference>
<dbReference type="EMBL" id="HG793131">
    <property type="protein sequence ID" value="CDK29894.1"/>
    <property type="molecule type" value="Genomic_DNA"/>
</dbReference>
<reference evidence="2" key="1">
    <citation type="submission" date="2013-12" db="EMBL/GenBank/DDBJ databases">
        <authorList>
            <person name="Genoscope - CEA"/>
        </authorList>
    </citation>
    <scope>NUCLEOTIDE SEQUENCE</scope>
    <source>
        <strain evidence="2">CBS 1993</strain>
    </source>
</reference>
<proteinExistence type="predicted"/>
<reference evidence="2" key="2">
    <citation type="submission" date="2014-02" db="EMBL/GenBank/DDBJ databases">
        <title>Complete DNA sequence of /Kuraishia capsulata/ illustrates novel genomic features among budding yeasts (/Saccharomycotina/).</title>
        <authorList>
            <person name="Morales L."/>
            <person name="Noel B."/>
            <person name="Porcel B."/>
            <person name="Marcet-Houben M."/>
            <person name="Hullo M-F."/>
            <person name="Sacerdot C."/>
            <person name="Tekaia F."/>
            <person name="Leh-Louis V."/>
            <person name="Despons L."/>
            <person name="Khanna V."/>
            <person name="Aury J-M."/>
            <person name="Barbe V."/>
            <person name="Couloux A."/>
            <person name="Labadie K."/>
            <person name="Pelletier E."/>
            <person name="Souciet J-L."/>
            <person name="Boekhout T."/>
            <person name="Gabaldon T."/>
            <person name="Wincker P."/>
            <person name="Dujon B."/>
        </authorList>
    </citation>
    <scope>NUCLEOTIDE SEQUENCE</scope>
    <source>
        <strain evidence="2">CBS 1993</strain>
    </source>
</reference>
<dbReference type="STRING" id="1382522.W6MT30"/>
<feature type="region of interest" description="Disordered" evidence="1">
    <location>
        <begin position="1"/>
        <end position="23"/>
    </location>
</feature>
<sequence length="114" mass="13515">MDSNSTEAKRLQRSKEAEKLSTSKFPKEMSCLTCMDELLECFSLGGQIRNYYRFGELTSCDRQNEKLLFCLRNKYRVATEEEKKTEIQAFFHRRLVEDKKRGSSEDVWDVRVKD</sequence>
<dbReference type="OrthoDB" id="2017405at2759"/>
<keyword evidence="3" id="KW-1185">Reference proteome</keyword>